<feature type="compositionally biased region" description="Basic residues" evidence="1">
    <location>
        <begin position="125"/>
        <end position="134"/>
    </location>
</feature>
<feature type="region of interest" description="Disordered" evidence="1">
    <location>
        <begin position="563"/>
        <end position="586"/>
    </location>
</feature>
<dbReference type="EMBL" id="BAAACA010000034">
    <property type="protein sequence ID" value="GAA0611301.1"/>
    <property type="molecule type" value="Genomic_DNA"/>
</dbReference>
<dbReference type="Gene3D" id="3.40.50.620">
    <property type="entry name" value="HUPs"/>
    <property type="match status" value="1"/>
</dbReference>
<dbReference type="Proteomes" id="UP001500668">
    <property type="component" value="Unassembled WGS sequence"/>
</dbReference>
<keyword evidence="3" id="KW-1185">Reference proteome</keyword>
<dbReference type="InterPro" id="IPR014729">
    <property type="entry name" value="Rossmann-like_a/b/a_fold"/>
</dbReference>
<evidence type="ECO:0000313" key="2">
    <source>
        <dbReference type="EMBL" id="GAA0611301.1"/>
    </source>
</evidence>
<feature type="region of interest" description="Disordered" evidence="1">
    <location>
        <begin position="121"/>
        <end position="259"/>
    </location>
</feature>
<feature type="compositionally biased region" description="Low complexity" evidence="1">
    <location>
        <begin position="159"/>
        <end position="184"/>
    </location>
</feature>
<dbReference type="Pfam" id="PF25680">
    <property type="entry name" value="Mom"/>
    <property type="match status" value="1"/>
</dbReference>
<proteinExistence type="predicted"/>
<evidence type="ECO:0000256" key="1">
    <source>
        <dbReference type="SAM" id="MobiDB-lite"/>
    </source>
</evidence>
<accession>A0ABN1GGW7</accession>
<evidence type="ECO:0000313" key="3">
    <source>
        <dbReference type="Proteomes" id="UP001500668"/>
    </source>
</evidence>
<sequence>MSDVCAGSLFGVPVSPAVLTNPLPQLRPYTESLVCSRFVLLDECPGNAESWFLARCFDALLHTGVRGVVTFADPVPRRTAAGALVMPGHVGTIYAATNAVYTGRATARTVKLLPDGTVFNERPRKSAAKSRAARTRAPSSSRWALRGRGPAATRRHGCARPWPQSAPAPSATAARTASSTGWAAPAASGKKSNSAFPHAGPTPNGATPSPHPREPGPQLNPHRGPTRPAPIPRRPLLRLTGADMPSRTPRRSSGRPDLASYDLLAPQLSGGKDSAVTMAVFMDAARTTGVEERVFSYHSSLGVLEWPAVDFDGTRYPGVSELAALQSAAFGVPPERHIEVTRTLPGPDGTRMPHSLLTEIAAYGRFPRMGSPYCRTAAKEGVVSSAWTPIVRRLGRELGHPVRILKVMGLRSDEGTDRKKRPVFRTVQANSARIVDEWLPVKDWPTEDVKKWHADAPVPYSWTYDSAPGAGDWAGTSRCSCSLCVFASRRDLLLAIGRRPRLARLYAEVEQVRGDTFRPDWRITDLIRHATTCGAPDPGVICPDDGPEFIALEVQIRAALKQKPRKEPRLARRNGRTPCDGCTAHH</sequence>
<organism evidence="2 3">
    <name type="scientific">Streptomyces crystallinus</name>
    <dbReference type="NCBI Taxonomy" id="68191"/>
    <lineage>
        <taxon>Bacteria</taxon>
        <taxon>Bacillati</taxon>
        <taxon>Actinomycetota</taxon>
        <taxon>Actinomycetes</taxon>
        <taxon>Kitasatosporales</taxon>
        <taxon>Streptomycetaceae</taxon>
        <taxon>Streptomyces</taxon>
    </lineage>
</organism>
<dbReference type="InterPro" id="IPR057895">
    <property type="entry name" value="Mom"/>
</dbReference>
<name>A0ABN1GGW7_9ACTN</name>
<evidence type="ECO:0008006" key="4">
    <source>
        <dbReference type="Google" id="ProtNLM"/>
    </source>
</evidence>
<comment type="caution">
    <text evidence="2">The sequence shown here is derived from an EMBL/GenBank/DDBJ whole genome shotgun (WGS) entry which is preliminary data.</text>
</comment>
<protein>
    <recommendedName>
        <fullName evidence="4">Phosphoadenosine phosphosulfate reductase</fullName>
    </recommendedName>
</protein>
<gene>
    <name evidence="2" type="ORF">GCM10010394_46390</name>
</gene>
<reference evidence="2 3" key="1">
    <citation type="journal article" date="2019" name="Int. J. Syst. Evol. Microbiol.">
        <title>The Global Catalogue of Microorganisms (GCM) 10K type strain sequencing project: providing services to taxonomists for standard genome sequencing and annotation.</title>
        <authorList>
            <consortium name="The Broad Institute Genomics Platform"/>
            <consortium name="The Broad Institute Genome Sequencing Center for Infectious Disease"/>
            <person name="Wu L."/>
            <person name="Ma J."/>
        </authorList>
    </citation>
    <scope>NUCLEOTIDE SEQUENCE [LARGE SCALE GENOMIC DNA]</scope>
    <source>
        <strain evidence="2 3">JCM 5067</strain>
    </source>
</reference>